<accession>C4GL76</accession>
<dbReference type="EMBL" id="ACJW02000003">
    <property type="protein sequence ID" value="EEP67485.1"/>
    <property type="molecule type" value="Genomic_DNA"/>
</dbReference>
<comment type="caution">
    <text evidence="3">The sequence shown here is derived from an EMBL/GenBank/DDBJ whole genome shotgun (WGS) entry which is preliminary data.</text>
</comment>
<keyword evidence="1" id="KW-1133">Transmembrane helix</keyword>
<dbReference type="GeneID" id="84906249"/>
<protein>
    <recommendedName>
        <fullName evidence="2">DUF4328 domain-containing protein</fullName>
    </recommendedName>
</protein>
<dbReference type="OrthoDB" id="4174975at2"/>
<evidence type="ECO:0000313" key="4">
    <source>
        <dbReference type="Proteomes" id="UP000003009"/>
    </source>
</evidence>
<feature type="transmembrane region" description="Helical" evidence="1">
    <location>
        <begin position="110"/>
        <end position="129"/>
    </location>
</feature>
<dbReference type="HOGENOM" id="CLU_060324_1_0_4"/>
<dbReference type="RefSeq" id="WP_003796346.1">
    <property type="nucleotide sequence ID" value="NZ_GG665872.1"/>
</dbReference>
<evidence type="ECO:0000313" key="3">
    <source>
        <dbReference type="EMBL" id="EEP67485.1"/>
    </source>
</evidence>
<name>C4GL76_9NEIS</name>
<sequence>MKRTYTYKPAAGLGKWVAAAVWLFVLLKISVVAVGVLMLIAVYQPMQTALANQRSLAGLNIPITDTVLNLMNYAETVVFLVSMIFIACWILRAHANAQSFRIPNLPDSPAWALGSFFIPLVNFFAPYIAMKQLYQGSLKRVQSQPSAALLPLWWATWLIGGIVARVARSFAVTAEQEANIAHNAHDLLNTINIQIWANQMAILSVICHIACALLLLRIIQQINRAHAALHAANTSETAVAPVKAA</sequence>
<keyword evidence="4" id="KW-1185">Reference proteome</keyword>
<feature type="domain" description="DUF4328" evidence="2">
    <location>
        <begin position="63"/>
        <end position="224"/>
    </location>
</feature>
<feature type="transmembrane region" description="Helical" evidence="1">
    <location>
        <begin position="20"/>
        <end position="43"/>
    </location>
</feature>
<dbReference type="STRING" id="629741.GCWU000324_01733"/>
<keyword evidence="1" id="KW-0472">Membrane</keyword>
<evidence type="ECO:0000256" key="1">
    <source>
        <dbReference type="SAM" id="Phobius"/>
    </source>
</evidence>
<evidence type="ECO:0000259" key="2">
    <source>
        <dbReference type="Pfam" id="PF14219"/>
    </source>
</evidence>
<dbReference type="InterPro" id="IPR025565">
    <property type="entry name" value="DUF4328"/>
</dbReference>
<dbReference type="Proteomes" id="UP000003009">
    <property type="component" value="Unassembled WGS sequence"/>
</dbReference>
<organism evidence="3 4">
    <name type="scientific">Kingella oralis ATCC 51147</name>
    <dbReference type="NCBI Taxonomy" id="629741"/>
    <lineage>
        <taxon>Bacteria</taxon>
        <taxon>Pseudomonadati</taxon>
        <taxon>Pseudomonadota</taxon>
        <taxon>Betaproteobacteria</taxon>
        <taxon>Neisseriales</taxon>
        <taxon>Neisseriaceae</taxon>
        <taxon>Kingella</taxon>
    </lineage>
</organism>
<feature type="transmembrane region" description="Helical" evidence="1">
    <location>
        <begin position="195"/>
        <end position="216"/>
    </location>
</feature>
<dbReference type="Pfam" id="PF14219">
    <property type="entry name" value="DUF4328"/>
    <property type="match status" value="1"/>
</dbReference>
<feature type="transmembrane region" description="Helical" evidence="1">
    <location>
        <begin position="77"/>
        <end position="95"/>
    </location>
</feature>
<reference evidence="3" key="1">
    <citation type="submission" date="2009-04" db="EMBL/GenBank/DDBJ databases">
        <authorList>
            <person name="Weinstock G."/>
            <person name="Sodergren E."/>
            <person name="Clifton S."/>
            <person name="Fulton L."/>
            <person name="Fulton B."/>
            <person name="Courtney L."/>
            <person name="Fronick C."/>
            <person name="Harrison M."/>
            <person name="Strong C."/>
            <person name="Farmer C."/>
            <person name="Delahaunty K."/>
            <person name="Markovic C."/>
            <person name="Hall O."/>
            <person name="Minx P."/>
            <person name="Tomlinson C."/>
            <person name="Mitreva M."/>
            <person name="Nelson J."/>
            <person name="Hou S."/>
            <person name="Wollam A."/>
            <person name="Pepin K.H."/>
            <person name="Johnson M."/>
            <person name="Bhonagiri V."/>
            <person name="Nash W.E."/>
            <person name="Warren W."/>
            <person name="Chinwalla A."/>
            <person name="Mardis E.R."/>
            <person name="Wilson R.K."/>
        </authorList>
    </citation>
    <scope>NUCLEOTIDE SEQUENCE [LARGE SCALE GENOMIC DNA]</scope>
    <source>
        <strain evidence="3">ATCC 51147</strain>
    </source>
</reference>
<keyword evidence="1" id="KW-0812">Transmembrane</keyword>
<gene>
    <name evidence="3" type="ORF">GCWU000324_01733</name>
</gene>
<dbReference type="AlphaFoldDB" id="C4GL76"/>
<proteinExistence type="predicted"/>